<keyword evidence="2" id="KW-0812">Transmembrane</keyword>
<comment type="caution">
    <text evidence="3">The sequence shown here is derived from an EMBL/GenBank/DDBJ whole genome shotgun (WGS) entry which is preliminary data.</text>
</comment>
<dbReference type="Proteomes" id="UP001139347">
    <property type="component" value="Unassembled WGS sequence"/>
</dbReference>
<proteinExistence type="predicted"/>
<sequence length="138" mass="15753">MKRNRQEHESMEPQKPDLKSPQVLNMDEHGSPEDEALIAQLLHGFDQMERTIRHPEPPALHELEQLVAVQRRKLRKRALLEWILFLLTALVVIGGNMLLAFSSIAVFATIQALVFVVIIASAARFFYKSRKKVKSGRA</sequence>
<gene>
    <name evidence="3" type="ORF">MUG84_19255</name>
</gene>
<keyword evidence="4" id="KW-1185">Reference proteome</keyword>
<evidence type="ECO:0000256" key="2">
    <source>
        <dbReference type="SAM" id="Phobius"/>
    </source>
</evidence>
<feature type="transmembrane region" description="Helical" evidence="2">
    <location>
        <begin position="79"/>
        <end position="98"/>
    </location>
</feature>
<dbReference type="InterPro" id="IPR035238">
    <property type="entry name" value="DUF5345"/>
</dbReference>
<feature type="compositionally biased region" description="Basic and acidic residues" evidence="1">
    <location>
        <begin position="1"/>
        <end position="18"/>
    </location>
</feature>
<feature type="region of interest" description="Disordered" evidence="1">
    <location>
        <begin position="1"/>
        <end position="29"/>
    </location>
</feature>
<evidence type="ECO:0000313" key="3">
    <source>
        <dbReference type="EMBL" id="MCJ8013867.1"/>
    </source>
</evidence>
<reference evidence="3" key="1">
    <citation type="submission" date="2022-04" db="EMBL/GenBank/DDBJ databases">
        <title>Paenibacillus mangrovi sp. nov., a novel endophytic bacterium isolated from bark of Kandelia candel.</title>
        <authorList>
            <person name="Tuo L."/>
        </authorList>
    </citation>
    <scope>NUCLEOTIDE SEQUENCE</scope>
    <source>
        <strain evidence="3">KQZ6P-2</strain>
    </source>
</reference>
<organism evidence="3 4">
    <name type="scientific">Paenibacillus mangrovi</name>
    <dbReference type="NCBI Taxonomy" id="2931978"/>
    <lineage>
        <taxon>Bacteria</taxon>
        <taxon>Bacillati</taxon>
        <taxon>Bacillota</taxon>
        <taxon>Bacilli</taxon>
        <taxon>Bacillales</taxon>
        <taxon>Paenibacillaceae</taxon>
        <taxon>Paenibacillus</taxon>
    </lineage>
</organism>
<name>A0A9X1WR78_9BACL</name>
<dbReference type="EMBL" id="JALIRP010000008">
    <property type="protein sequence ID" value="MCJ8013867.1"/>
    <property type="molecule type" value="Genomic_DNA"/>
</dbReference>
<protein>
    <submittedName>
        <fullName evidence="3">YxlC family protein</fullName>
    </submittedName>
</protein>
<dbReference type="Pfam" id="PF17280">
    <property type="entry name" value="DUF5345"/>
    <property type="match status" value="1"/>
</dbReference>
<evidence type="ECO:0000313" key="4">
    <source>
        <dbReference type="Proteomes" id="UP001139347"/>
    </source>
</evidence>
<feature type="transmembrane region" description="Helical" evidence="2">
    <location>
        <begin position="104"/>
        <end position="127"/>
    </location>
</feature>
<keyword evidence="2" id="KW-1133">Transmembrane helix</keyword>
<dbReference type="AlphaFoldDB" id="A0A9X1WR78"/>
<keyword evidence="2" id="KW-0472">Membrane</keyword>
<dbReference type="RefSeq" id="WP_244727815.1">
    <property type="nucleotide sequence ID" value="NZ_JALIRP010000008.1"/>
</dbReference>
<evidence type="ECO:0000256" key="1">
    <source>
        <dbReference type="SAM" id="MobiDB-lite"/>
    </source>
</evidence>
<accession>A0A9X1WR78</accession>